<gene>
    <name evidence="1" type="ORF">DFR28_103307</name>
</gene>
<dbReference type="EMBL" id="QNRT01000003">
    <property type="protein sequence ID" value="RBP49875.1"/>
    <property type="molecule type" value="Genomic_DNA"/>
</dbReference>
<sequence>MIVFKFVIGTELDTKFVVNALVRLVVNKYKVLKQNSKTQNLMILRVLPNYKRYVPKA</sequence>
<evidence type="ECO:0000313" key="2">
    <source>
        <dbReference type="Proteomes" id="UP000253083"/>
    </source>
</evidence>
<accession>A0A395JIM4</accession>
<organism evidence="1 2">
    <name type="scientific">Arenicella xantha</name>
    <dbReference type="NCBI Taxonomy" id="644221"/>
    <lineage>
        <taxon>Bacteria</taxon>
        <taxon>Pseudomonadati</taxon>
        <taxon>Pseudomonadota</taxon>
        <taxon>Gammaproteobacteria</taxon>
        <taxon>Arenicellales</taxon>
        <taxon>Arenicellaceae</taxon>
        <taxon>Arenicella</taxon>
    </lineage>
</organism>
<evidence type="ECO:0000313" key="1">
    <source>
        <dbReference type="EMBL" id="RBP49875.1"/>
    </source>
</evidence>
<keyword evidence="2" id="KW-1185">Reference proteome</keyword>
<comment type="caution">
    <text evidence="1">The sequence shown here is derived from an EMBL/GenBank/DDBJ whole genome shotgun (WGS) entry which is preliminary data.</text>
</comment>
<dbReference type="InParanoid" id="A0A395JIM4"/>
<proteinExistence type="predicted"/>
<name>A0A395JIM4_9GAMM</name>
<dbReference type="Proteomes" id="UP000253083">
    <property type="component" value="Unassembled WGS sequence"/>
</dbReference>
<protein>
    <submittedName>
        <fullName evidence="1">Uncharacterized protein</fullName>
    </submittedName>
</protein>
<reference evidence="1 2" key="1">
    <citation type="submission" date="2018-06" db="EMBL/GenBank/DDBJ databases">
        <title>Genomic Encyclopedia of Type Strains, Phase IV (KMG-IV): sequencing the most valuable type-strain genomes for metagenomic binning, comparative biology and taxonomic classification.</title>
        <authorList>
            <person name="Goeker M."/>
        </authorList>
    </citation>
    <scope>NUCLEOTIDE SEQUENCE [LARGE SCALE GENOMIC DNA]</scope>
    <source>
        <strain evidence="1 2">DSM 24032</strain>
    </source>
</reference>
<dbReference type="AlphaFoldDB" id="A0A395JIM4"/>